<dbReference type="InParanoid" id="A0A1Z5KP47"/>
<organism evidence="3 4">
    <name type="scientific">Fistulifera solaris</name>
    <name type="common">Oleaginous diatom</name>
    <dbReference type="NCBI Taxonomy" id="1519565"/>
    <lineage>
        <taxon>Eukaryota</taxon>
        <taxon>Sar</taxon>
        <taxon>Stramenopiles</taxon>
        <taxon>Ochrophyta</taxon>
        <taxon>Bacillariophyta</taxon>
        <taxon>Bacillariophyceae</taxon>
        <taxon>Bacillariophycidae</taxon>
        <taxon>Naviculales</taxon>
        <taxon>Naviculaceae</taxon>
        <taxon>Fistulifera</taxon>
    </lineage>
</organism>
<evidence type="ECO:0000313" key="4">
    <source>
        <dbReference type="Proteomes" id="UP000198406"/>
    </source>
</evidence>
<feature type="domain" description="PTM/DIR17-like Tudor" evidence="2">
    <location>
        <begin position="509"/>
        <end position="553"/>
    </location>
</feature>
<dbReference type="Proteomes" id="UP000198406">
    <property type="component" value="Unassembled WGS sequence"/>
</dbReference>
<dbReference type="PANTHER" id="PTHR37384:SF1">
    <property type="entry name" value="OS01G0835600 PROTEIN"/>
    <property type="match status" value="1"/>
</dbReference>
<dbReference type="OrthoDB" id="168165at2759"/>
<dbReference type="AlphaFoldDB" id="A0A1Z5KP47"/>
<feature type="compositionally biased region" description="Basic residues" evidence="1">
    <location>
        <begin position="446"/>
        <end position="482"/>
    </location>
</feature>
<feature type="region of interest" description="Disordered" evidence="1">
    <location>
        <begin position="428"/>
        <end position="505"/>
    </location>
</feature>
<feature type="region of interest" description="Disordered" evidence="1">
    <location>
        <begin position="573"/>
        <end position="606"/>
    </location>
</feature>
<reference evidence="3 4" key="1">
    <citation type="journal article" date="2015" name="Plant Cell">
        <title>Oil accumulation by the oleaginous diatom Fistulifera solaris as revealed by the genome and transcriptome.</title>
        <authorList>
            <person name="Tanaka T."/>
            <person name="Maeda Y."/>
            <person name="Veluchamy A."/>
            <person name="Tanaka M."/>
            <person name="Abida H."/>
            <person name="Marechal E."/>
            <person name="Bowler C."/>
            <person name="Muto M."/>
            <person name="Sunaga Y."/>
            <person name="Tanaka M."/>
            <person name="Yoshino T."/>
            <person name="Taniguchi T."/>
            <person name="Fukuda Y."/>
            <person name="Nemoto M."/>
            <person name="Matsumoto M."/>
            <person name="Wong P.S."/>
            <person name="Aburatani S."/>
            <person name="Fujibuchi W."/>
        </authorList>
    </citation>
    <scope>NUCLEOTIDE SEQUENCE [LARGE SCALE GENOMIC DNA]</scope>
    <source>
        <strain evidence="3 4">JPCC DA0580</strain>
    </source>
</reference>
<dbReference type="PANTHER" id="PTHR37384">
    <property type="entry name" value="OS01G0835600 PROTEIN"/>
    <property type="match status" value="1"/>
</dbReference>
<evidence type="ECO:0000259" key="2">
    <source>
        <dbReference type="Pfam" id="PF21743"/>
    </source>
</evidence>
<dbReference type="Pfam" id="PF21743">
    <property type="entry name" value="PTM_DIR17_Tudor"/>
    <property type="match status" value="2"/>
</dbReference>
<dbReference type="CDD" id="cd20401">
    <property type="entry name" value="Tudor_AtPTM-like"/>
    <property type="match status" value="2"/>
</dbReference>
<comment type="caution">
    <text evidence="3">The sequence shown here is derived from an EMBL/GenBank/DDBJ whole genome shotgun (WGS) entry which is preliminary data.</text>
</comment>
<sequence length="736" mass="82039">MVLSEFNSEVAWPAACPHPAEPCFVSVFVRPTYYHFAIHRAKDYKPETNWRVPLTSIPEQSDEESDDALSKIGQYFPPSTLGLFFPPLDRVPTVAEVIQYMNLQAAPVSLYVVSGNDLAANRNLQHLFQRYPVRILCLQSTDFCSLQQLPSVTTHDVAVAAFGASDYPALMVECSDCFTFLTVPEPGRFASHCMHEGIVSQMQRTFPDVEDVMKLLDDEFLQRSVVDDTVLKQVLHSFLLVVKTTMETFVQLYKSPNIVLHGPRAGLLQALLLQHTKVDLKFDFSVDDIQVDDHYIHAALGKMLLRQDTPVVPGSSREACLQFVGKRIARVFDIDMEQDYIFRGVVSGFGVIPDSLDDTLFEVIYDDGDREEINVEHLYAALRLYHEVGEKHQFPSTSADAIASKRQASQAGAAFLLKSSAKVQQAVERQQVASSDESYASEDGRKRKGPRSVTPAKRRPPRKQAAKKQSIRKPATRKKLTAKRATSIKSLSRTTNQLPVGQSPTDFIGQRITKTFDEGNFDGSIISYDADANFWKVKYDDGDEEDLDYYEVTASISLYDFLRSDQTQSVSVSISDGEQGGIPSTAMAQEAETPHSAQSTGTPVFSTSIQTQGVAQETSHQLPDNQNPSIFIERRVTKYFDGVRYDGTIVSYDEDVKFWKVLYDDGDSEEFEYDDVVRSIGLYDLMQSNQTQSASVCVNGGEQGVNRSIVKADIAEGESEPGPWTETDIPAITTST</sequence>
<feature type="compositionally biased region" description="Polar residues" evidence="1">
    <location>
        <begin position="595"/>
        <end position="606"/>
    </location>
</feature>
<gene>
    <name evidence="3" type="ORF">FisN_2Hh136</name>
</gene>
<dbReference type="InterPro" id="IPR047365">
    <property type="entry name" value="Tudor_AtPTM-like"/>
</dbReference>
<evidence type="ECO:0000313" key="3">
    <source>
        <dbReference type="EMBL" id="GAX28046.1"/>
    </source>
</evidence>
<keyword evidence="4" id="KW-1185">Reference proteome</keyword>
<feature type="compositionally biased region" description="Polar residues" evidence="1">
    <location>
        <begin position="428"/>
        <end position="438"/>
    </location>
</feature>
<feature type="compositionally biased region" description="Polar residues" evidence="1">
    <location>
        <begin position="487"/>
        <end position="505"/>
    </location>
</feature>
<feature type="domain" description="PTM/DIR17-like Tudor" evidence="2">
    <location>
        <begin position="634"/>
        <end position="676"/>
    </location>
</feature>
<proteinExistence type="predicted"/>
<accession>A0A1Z5KP47</accession>
<dbReference type="EMBL" id="BDSP01000264">
    <property type="protein sequence ID" value="GAX28046.1"/>
    <property type="molecule type" value="Genomic_DNA"/>
</dbReference>
<feature type="region of interest" description="Disordered" evidence="1">
    <location>
        <begin position="716"/>
        <end position="736"/>
    </location>
</feature>
<name>A0A1Z5KP47_FISSO</name>
<evidence type="ECO:0000256" key="1">
    <source>
        <dbReference type="SAM" id="MobiDB-lite"/>
    </source>
</evidence>
<protein>
    <recommendedName>
        <fullName evidence="2">PTM/DIR17-like Tudor domain-containing protein</fullName>
    </recommendedName>
</protein>